<comment type="function">
    <text evidence="1">Produces ATP from ADP in the presence of a proton gradient across the membrane. The alpha chain is a regulatory subunit.</text>
</comment>
<dbReference type="GO" id="GO:0005524">
    <property type="term" value="F:ATP binding"/>
    <property type="evidence" value="ECO:0007669"/>
    <property type="project" value="UniProtKB-KW"/>
</dbReference>
<dbReference type="Pfam" id="PF00006">
    <property type="entry name" value="ATP-synt_ab"/>
    <property type="match status" value="1"/>
</dbReference>
<keyword evidence="3" id="KW-0813">Transport</keyword>
<evidence type="ECO:0000256" key="1">
    <source>
        <dbReference type="ARBA" id="ARBA00003784"/>
    </source>
</evidence>
<feature type="non-terminal residue" evidence="15">
    <location>
        <position position="273"/>
    </location>
</feature>
<keyword evidence="10" id="KW-0139">CF(1)</keyword>
<dbReference type="Proteomes" id="UP000886111">
    <property type="component" value="Unassembled WGS sequence"/>
</dbReference>
<evidence type="ECO:0000256" key="11">
    <source>
        <dbReference type="ARBA" id="ARBA00023310"/>
    </source>
</evidence>
<keyword evidence="8" id="KW-0406">Ion transport</keyword>
<keyword evidence="7" id="KW-1278">Translocase</keyword>
<dbReference type="GO" id="GO:0046933">
    <property type="term" value="F:proton-transporting ATP synthase activity, rotational mechanism"/>
    <property type="evidence" value="ECO:0007669"/>
    <property type="project" value="InterPro"/>
</dbReference>
<keyword evidence="4" id="KW-0547">Nucleotide-binding</keyword>
<dbReference type="InterPro" id="IPR004100">
    <property type="entry name" value="ATPase_F1/V1/A1_a/bsu_N"/>
</dbReference>
<evidence type="ECO:0000256" key="5">
    <source>
        <dbReference type="ARBA" id="ARBA00022781"/>
    </source>
</evidence>
<dbReference type="FunFam" id="3.40.50.300:FF:004039">
    <property type="entry name" value="ATP synthase subunit alpha, mitochondrial"/>
    <property type="match status" value="1"/>
</dbReference>
<feature type="domain" description="ATPase F1/V1/A1 complex alpha/beta subunit nucleotide-binding" evidence="13">
    <location>
        <begin position="151"/>
        <end position="273"/>
    </location>
</feature>
<proteinExistence type="inferred from homology"/>
<dbReference type="GO" id="GO:0043531">
    <property type="term" value="F:ADP binding"/>
    <property type="evidence" value="ECO:0007669"/>
    <property type="project" value="TreeGrafter"/>
</dbReference>
<evidence type="ECO:0000313" key="15">
    <source>
        <dbReference type="EMBL" id="HHE54378.1"/>
    </source>
</evidence>
<dbReference type="EMBL" id="DRTD01000089">
    <property type="protein sequence ID" value="HHE54378.1"/>
    <property type="molecule type" value="Genomic_DNA"/>
</dbReference>
<evidence type="ECO:0000256" key="8">
    <source>
        <dbReference type="ARBA" id="ARBA00023065"/>
    </source>
</evidence>
<evidence type="ECO:0000256" key="6">
    <source>
        <dbReference type="ARBA" id="ARBA00022840"/>
    </source>
</evidence>
<gene>
    <name evidence="15" type="ORF">ENL21_01250</name>
</gene>
<keyword evidence="11" id="KW-0066">ATP synthesis</keyword>
<sequence>MGDAVRPDEVSAILKKQLQDFQKETDVYEVGTVLQVGDGIARIYGLKNVMAGELIEFPHEVMGMVLNLEEDNVGAILFGEDTLIKEGDQVKRTGRVMEVPVGDEMVGRVINPLGLPLDGKGKIEATASMRLERKAPGVIYRQPVKEPLATGLKAIDSMIPIGRGQRELIIGDRQTGKTAIAVDTIINQKGKDVICIYVAIGQKASTVAKVVKTLEEFGAMEHTIVVAANASEPAPLQYIAPYAGATIGEYFRDSGRHALVVYDDLTKHAWAYR</sequence>
<dbReference type="InterPro" id="IPR005294">
    <property type="entry name" value="ATP_synth_F1_asu"/>
</dbReference>
<keyword evidence="9" id="KW-0472">Membrane</keyword>
<evidence type="ECO:0000256" key="12">
    <source>
        <dbReference type="ARBA" id="ARBA00026013"/>
    </source>
</evidence>
<dbReference type="GO" id="GO:0045259">
    <property type="term" value="C:proton-transporting ATP synthase complex"/>
    <property type="evidence" value="ECO:0007669"/>
    <property type="project" value="UniProtKB-KW"/>
</dbReference>
<comment type="caution">
    <text evidence="15">The sequence shown here is derived from an EMBL/GenBank/DDBJ whole genome shotgun (WGS) entry which is preliminary data.</text>
</comment>
<dbReference type="PANTHER" id="PTHR48082">
    <property type="entry name" value="ATP SYNTHASE SUBUNIT ALPHA, MITOCHONDRIAL"/>
    <property type="match status" value="1"/>
</dbReference>
<feature type="domain" description="ATPase F1/V1/A1 complex alpha/beta subunit N-terminal" evidence="14">
    <location>
        <begin position="29"/>
        <end position="94"/>
    </location>
</feature>
<dbReference type="InterPro" id="IPR027417">
    <property type="entry name" value="P-loop_NTPase"/>
</dbReference>
<evidence type="ECO:0000256" key="9">
    <source>
        <dbReference type="ARBA" id="ARBA00023136"/>
    </source>
</evidence>
<dbReference type="PANTHER" id="PTHR48082:SF2">
    <property type="entry name" value="ATP SYNTHASE SUBUNIT ALPHA, MITOCHONDRIAL"/>
    <property type="match status" value="1"/>
</dbReference>
<dbReference type="SUPFAM" id="SSF50615">
    <property type="entry name" value="N-terminal domain of alpha and beta subunits of F1 ATP synthase"/>
    <property type="match status" value="1"/>
</dbReference>
<dbReference type="FunFam" id="2.40.30.20:FF:000001">
    <property type="entry name" value="ATP synthase subunit alpha"/>
    <property type="match status" value="1"/>
</dbReference>
<dbReference type="Pfam" id="PF02874">
    <property type="entry name" value="ATP-synt_ab_N"/>
    <property type="match status" value="1"/>
</dbReference>
<comment type="similarity">
    <text evidence="2">Belongs to the ATPase alpha/beta chains family.</text>
</comment>
<evidence type="ECO:0000259" key="14">
    <source>
        <dbReference type="Pfam" id="PF02874"/>
    </source>
</evidence>
<comment type="subunit">
    <text evidence="12">F-type ATPases have 2 components, CF(1) - the catalytic core - and CF(0) - the membrane proton channel. CF(1) has five subunits: alpha(3), beta(3), gamma(1), delta(1), epsilon(1). CF(0) has four main subunits: a(1), b(1), b'(1) and c(9-12).</text>
</comment>
<organism evidence="15">
    <name type="scientific">Caldithrix abyssi</name>
    <dbReference type="NCBI Taxonomy" id="187145"/>
    <lineage>
        <taxon>Bacteria</taxon>
        <taxon>Pseudomonadati</taxon>
        <taxon>Calditrichota</taxon>
        <taxon>Calditrichia</taxon>
        <taxon>Calditrichales</taxon>
        <taxon>Calditrichaceae</taxon>
        <taxon>Caldithrix</taxon>
    </lineage>
</organism>
<evidence type="ECO:0000256" key="2">
    <source>
        <dbReference type="ARBA" id="ARBA00008936"/>
    </source>
</evidence>
<protein>
    <submittedName>
        <fullName evidence="15">F0F1 ATP synthase subunit alpha</fullName>
    </submittedName>
</protein>
<evidence type="ECO:0000259" key="13">
    <source>
        <dbReference type="Pfam" id="PF00006"/>
    </source>
</evidence>
<dbReference type="SUPFAM" id="SSF52540">
    <property type="entry name" value="P-loop containing nucleoside triphosphate hydrolases"/>
    <property type="match status" value="1"/>
</dbReference>
<accession>A0A7V5H4M2</accession>
<dbReference type="InterPro" id="IPR023366">
    <property type="entry name" value="ATP_synth_asu-like_sf"/>
</dbReference>
<evidence type="ECO:0000256" key="4">
    <source>
        <dbReference type="ARBA" id="ARBA00022741"/>
    </source>
</evidence>
<reference evidence="15" key="1">
    <citation type="journal article" date="2020" name="mSystems">
        <title>Genome- and Community-Level Interaction Insights into Carbon Utilization and Element Cycling Functions of Hydrothermarchaeota in Hydrothermal Sediment.</title>
        <authorList>
            <person name="Zhou Z."/>
            <person name="Liu Y."/>
            <person name="Xu W."/>
            <person name="Pan J."/>
            <person name="Luo Z.H."/>
            <person name="Li M."/>
        </authorList>
    </citation>
    <scope>NUCLEOTIDE SEQUENCE [LARGE SCALE GENOMIC DNA]</scope>
    <source>
        <strain evidence="15">HyVt-76</strain>
    </source>
</reference>
<dbReference type="CDD" id="cd18116">
    <property type="entry name" value="ATP-synt_F1_alpha_N"/>
    <property type="match status" value="1"/>
</dbReference>
<evidence type="ECO:0000256" key="10">
    <source>
        <dbReference type="ARBA" id="ARBA00023196"/>
    </source>
</evidence>
<dbReference type="InterPro" id="IPR036121">
    <property type="entry name" value="ATPase_F1/V1/A1_a/bsu_N_sf"/>
</dbReference>
<keyword evidence="5" id="KW-0375">Hydrogen ion transport</keyword>
<dbReference type="Gene3D" id="3.40.50.300">
    <property type="entry name" value="P-loop containing nucleotide triphosphate hydrolases"/>
    <property type="match status" value="1"/>
</dbReference>
<dbReference type="InterPro" id="IPR000194">
    <property type="entry name" value="ATPase_F1/V1/A1_a/bsu_nucl-bd"/>
</dbReference>
<name>A0A7V5H4M2_CALAY</name>
<dbReference type="AlphaFoldDB" id="A0A7V5H4M2"/>
<evidence type="ECO:0000256" key="3">
    <source>
        <dbReference type="ARBA" id="ARBA00022448"/>
    </source>
</evidence>
<dbReference type="Gene3D" id="2.40.30.20">
    <property type="match status" value="1"/>
</dbReference>
<keyword evidence="6" id="KW-0067">ATP-binding</keyword>
<evidence type="ECO:0000256" key="7">
    <source>
        <dbReference type="ARBA" id="ARBA00022967"/>
    </source>
</evidence>